<dbReference type="InParanoid" id="G4Z7D4"/>
<evidence type="ECO:0000313" key="4">
    <source>
        <dbReference type="Proteomes" id="UP000002640"/>
    </source>
</evidence>
<feature type="domain" description="Kazal-like" evidence="2">
    <location>
        <begin position="24"/>
        <end position="76"/>
    </location>
</feature>
<dbReference type="InterPro" id="IPR002350">
    <property type="entry name" value="Kazal_dom"/>
</dbReference>
<dbReference type="EMBL" id="JH159153">
    <property type="protein sequence ID" value="EGZ19642.1"/>
    <property type="molecule type" value="Genomic_DNA"/>
</dbReference>
<keyword evidence="1" id="KW-0732">Signal</keyword>
<organism evidence="3 4">
    <name type="scientific">Phytophthora sojae (strain P6497)</name>
    <name type="common">Soybean stem and root rot agent</name>
    <name type="synonym">Phytophthora megasperma f. sp. glycines</name>
    <dbReference type="NCBI Taxonomy" id="1094619"/>
    <lineage>
        <taxon>Eukaryota</taxon>
        <taxon>Sar</taxon>
        <taxon>Stramenopiles</taxon>
        <taxon>Oomycota</taxon>
        <taxon>Peronosporomycetes</taxon>
        <taxon>Peronosporales</taxon>
        <taxon>Peronosporaceae</taxon>
        <taxon>Phytophthora</taxon>
    </lineage>
</organism>
<dbReference type="PROSITE" id="PS51465">
    <property type="entry name" value="KAZAL_2"/>
    <property type="match status" value="1"/>
</dbReference>
<gene>
    <name evidence="3" type="ORF">PHYSODRAFT_490751</name>
</gene>
<dbReference type="Gene3D" id="3.30.60.30">
    <property type="match status" value="1"/>
</dbReference>
<evidence type="ECO:0000256" key="1">
    <source>
        <dbReference type="SAM" id="SignalP"/>
    </source>
</evidence>
<feature type="chain" id="PRO_5003471790" description="Kazal-like domain-containing protein" evidence="1">
    <location>
        <begin position="21"/>
        <end position="77"/>
    </location>
</feature>
<sequence length="77" mass="8045">MKFTALAALTVLVIVDASAAGTSGTDGSDCSVIYCANESNLVCGSNGITYLNPCEFDKAKCRDSGLKVAYNGRCRRS</sequence>
<protein>
    <recommendedName>
        <fullName evidence="2">Kazal-like domain-containing protein</fullName>
    </recommendedName>
</protein>
<dbReference type="SUPFAM" id="SSF100895">
    <property type="entry name" value="Kazal-type serine protease inhibitors"/>
    <property type="match status" value="1"/>
</dbReference>
<dbReference type="CDD" id="cd00104">
    <property type="entry name" value="KAZAL_FS"/>
    <property type="match status" value="1"/>
</dbReference>
<dbReference type="SMART" id="SM00280">
    <property type="entry name" value="KAZAL"/>
    <property type="match status" value="1"/>
</dbReference>
<proteinExistence type="predicted"/>
<accession>G4Z7D4</accession>
<dbReference type="KEGG" id="psoj:PHYSODRAFT_490751"/>
<evidence type="ECO:0000259" key="2">
    <source>
        <dbReference type="PROSITE" id="PS51465"/>
    </source>
</evidence>
<dbReference type="Proteomes" id="UP000002640">
    <property type="component" value="Unassembled WGS sequence"/>
</dbReference>
<feature type="signal peptide" evidence="1">
    <location>
        <begin position="1"/>
        <end position="20"/>
    </location>
</feature>
<keyword evidence="4" id="KW-1185">Reference proteome</keyword>
<dbReference type="SMR" id="G4Z7D4"/>
<dbReference type="RefSeq" id="XP_009522359.1">
    <property type="nucleotide sequence ID" value="XM_009524064.1"/>
</dbReference>
<dbReference type="AlphaFoldDB" id="G4Z7D4"/>
<evidence type="ECO:0000313" key="3">
    <source>
        <dbReference type="EMBL" id="EGZ19642.1"/>
    </source>
</evidence>
<dbReference type="InterPro" id="IPR036058">
    <property type="entry name" value="Kazal_dom_sf"/>
</dbReference>
<reference evidence="3 4" key="1">
    <citation type="journal article" date="2006" name="Science">
        <title>Phytophthora genome sequences uncover evolutionary origins and mechanisms of pathogenesis.</title>
        <authorList>
            <person name="Tyler B.M."/>
            <person name="Tripathy S."/>
            <person name="Zhang X."/>
            <person name="Dehal P."/>
            <person name="Jiang R.H."/>
            <person name="Aerts A."/>
            <person name="Arredondo F.D."/>
            <person name="Baxter L."/>
            <person name="Bensasson D."/>
            <person name="Beynon J.L."/>
            <person name="Chapman J."/>
            <person name="Damasceno C.M."/>
            <person name="Dorrance A.E."/>
            <person name="Dou D."/>
            <person name="Dickerman A.W."/>
            <person name="Dubchak I.L."/>
            <person name="Garbelotto M."/>
            <person name="Gijzen M."/>
            <person name="Gordon S.G."/>
            <person name="Govers F."/>
            <person name="Grunwald N.J."/>
            <person name="Huang W."/>
            <person name="Ivors K.L."/>
            <person name="Jones R.W."/>
            <person name="Kamoun S."/>
            <person name="Krampis K."/>
            <person name="Lamour K.H."/>
            <person name="Lee M.K."/>
            <person name="McDonald W.H."/>
            <person name="Medina M."/>
            <person name="Meijer H.J."/>
            <person name="Nordberg E.K."/>
            <person name="Maclean D.J."/>
            <person name="Ospina-Giraldo M.D."/>
            <person name="Morris P.F."/>
            <person name="Phuntumart V."/>
            <person name="Putnam N.H."/>
            <person name="Rash S."/>
            <person name="Rose J.K."/>
            <person name="Sakihama Y."/>
            <person name="Salamov A.A."/>
            <person name="Savidor A."/>
            <person name="Scheuring C.F."/>
            <person name="Smith B.M."/>
            <person name="Sobral B.W."/>
            <person name="Terry A."/>
            <person name="Torto-Alalibo T.A."/>
            <person name="Win J."/>
            <person name="Xu Z."/>
            <person name="Zhang H."/>
            <person name="Grigoriev I.V."/>
            <person name="Rokhsar D.S."/>
            <person name="Boore J.L."/>
        </authorList>
    </citation>
    <scope>NUCLEOTIDE SEQUENCE [LARGE SCALE GENOMIC DNA]</scope>
    <source>
        <strain evidence="3 4">P6497</strain>
    </source>
</reference>
<name>G4Z7D4_PHYSP</name>
<dbReference type="Pfam" id="PF07648">
    <property type="entry name" value="Kazal_2"/>
    <property type="match status" value="1"/>
</dbReference>
<dbReference type="GeneID" id="20656619"/>